<dbReference type="EMBL" id="JAWDGP010002375">
    <property type="protein sequence ID" value="KAK3783641.1"/>
    <property type="molecule type" value="Genomic_DNA"/>
</dbReference>
<accession>A0AAE1AAV6</accession>
<organism evidence="1 2">
    <name type="scientific">Elysia crispata</name>
    <name type="common">lettuce slug</name>
    <dbReference type="NCBI Taxonomy" id="231223"/>
    <lineage>
        <taxon>Eukaryota</taxon>
        <taxon>Metazoa</taxon>
        <taxon>Spiralia</taxon>
        <taxon>Lophotrochozoa</taxon>
        <taxon>Mollusca</taxon>
        <taxon>Gastropoda</taxon>
        <taxon>Heterobranchia</taxon>
        <taxon>Euthyneura</taxon>
        <taxon>Panpulmonata</taxon>
        <taxon>Sacoglossa</taxon>
        <taxon>Placobranchoidea</taxon>
        <taxon>Plakobranchidae</taxon>
        <taxon>Elysia</taxon>
    </lineage>
</organism>
<dbReference type="AlphaFoldDB" id="A0AAE1AAV6"/>
<sequence>MYLLEVGTEELQLHAGISTSPVLTVHLLRVARQQCGNVRCGCQSNPPQQSLAFRRIVQCAQASPNSLHLKFEDQKHRHRFFNWILPAYNCSKTIMIDTTSSLLHANFVAGSHRSSNTSSSISTTVRFSTVTHRVVGSVARNQRHRKFGGSLRRMGDELYLRRLPLSILAAVLITKFLPKSIRRTLMRWWKS</sequence>
<reference evidence="1" key="1">
    <citation type="journal article" date="2023" name="G3 (Bethesda)">
        <title>A reference genome for the long-term kleptoplast-retaining sea slug Elysia crispata morphotype clarki.</title>
        <authorList>
            <person name="Eastman K.E."/>
            <person name="Pendleton A.L."/>
            <person name="Shaikh M.A."/>
            <person name="Suttiyut T."/>
            <person name="Ogas R."/>
            <person name="Tomko P."/>
            <person name="Gavelis G."/>
            <person name="Widhalm J.R."/>
            <person name="Wisecaver J.H."/>
        </authorList>
    </citation>
    <scope>NUCLEOTIDE SEQUENCE</scope>
    <source>
        <strain evidence="1">ECLA1</strain>
    </source>
</reference>
<comment type="caution">
    <text evidence="1">The sequence shown here is derived from an EMBL/GenBank/DDBJ whole genome shotgun (WGS) entry which is preliminary data.</text>
</comment>
<keyword evidence="2" id="KW-1185">Reference proteome</keyword>
<protein>
    <submittedName>
        <fullName evidence="1">Uncharacterized protein</fullName>
    </submittedName>
</protein>
<dbReference type="Proteomes" id="UP001283361">
    <property type="component" value="Unassembled WGS sequence"/>
</dbReference>
<gene>
    <name evidence="1" type="ORF">RRG08_014959</name>
</gene>
<evidence type="ECO:0000313" key="2">
    <source>
        <dbReference type="Proteomes" id="UP001283361"/>
    </source>
</evidence>
<proteinExistence type="predicted"/>
<evidence type="ECO:0000313" key="1">
    <source>
        <dbReference type="EMBL" id="KAK3783641.1"/>
    </source>
</evidence>
<name>A0AAE1AAV6_9GAST</name>